<evidence type="ECO:0000313" key="2">
    <source>
        <dbReference type="EMBL" id="AXY76952.1"/>
    </source>
</evidence>
<sequence>MTEPGHLHETDPTGLQTLERFAAATRFNRWLFDTISPYCKGHVLEVGSGIGNISRLFLENNIRLTTSDLREEYCNYLLQQFGSNRNLAGVTSIDLATPDFTQRYSHLLQQFDTVVALNVIEHIEDDKKAVSNCMQLLKAGGHLIVLVPAFQFLYNSFDKELGHFKRYTGRSLRALEKGAGLEVIHQQYFNVAGMPGWFINGSLLRRRLIPRKQLLFFDKLIPILQVIDRISFHSFGLSTIAVGRKPH</sequence>
<dbReference type="PANTHER" id="PTHR43861:SF6">
    <property type="entry name" value="METHYLTRANSFERASE TYPE 11"/>
    <property type="match status" value="1"/>
</dbReference>
<dbReference type="EMBL" id="CP032157">
    <property type="protein sequence ID" value="AXY76952.1"/>
    <property type="molecule type" value="Genomic_DNA"/>
</dbReference>
<proteinExistence type="predicted"/>
<dbReference type="Pfam" id="PF08242">
    <property type="entry name" value="Methyltransf_12"/>
    <property type="match status" value="1"/>
</dbReference>
<reference evidence="2 3" key="1">
    <citation type="submission" date="2018-09" db="EMBL/GenBank/DDBJ databases">
        <title>Genome sequencing of strain 6GH32-13.</title>
        <authorList>
            <person name="Weon H.-Y."/>
            <person name="Heo J."/>
            <person name="Kwon S.-W."/>
        </authorList>
    </citation>
    <scope>NUCLEOTIDE SEQUENCE [LARGE SCALE GENOMIC DNA]</scope>
    <source>
        <strain evidence="2 3">5GH32-13</strain>
    </source>
</reference>
<dbReference type="CDD" id="cd02440">
    <property type="entry name" value="AdoMet_MTases"/>
    <property type="match status" value="1"/>
</dbReference>
<feature type="domain" description="Methyltransferase type 12" evidence="1">
    <location>
        <begin position="44"/>
        <end position="143"/>
    </location>
</feature>
<keyword evidence="2" id="KW-0489">Methyltransferase</keyword>
<name>A0A3B7MR29_9BACT</name>
<organism evidence="2 3">
    <name type="scientific">Paraflavitalea soli</name>
    <dbReference type="NCBI Taxonomy" id="2315862"/>
    <lineage>
        <taxon>Bacteria</taxon>
        <taxon>Pseudomonadati</taxon>
        <taxon>Bacteroidota</taxon>
        <taxon>Chitinophagia</taxon>
        <taxon>Chitinophagales</taxon>
        <taxon>Chitinophagaceae</taxon>
        <taxon>Paraflavitalea</taxon>
    </lineage>
</organism>
<dbReference type="RefSeq" id="WP_119052828.1">
    <property type="nucleotide sequence ID" value="NZ_CP032157.1"/>
</dbReference>
<dbReference type="PANTHER" id="PTHR43861">
    <property type="entry name" value="TRANS-ACONITATE 2-METHYLTRANSFERASE-RELATED"/>
    <property type="match status" value="1"/>
</dbReference>
<dbReference type="AlphaFoldDB" id="A0A3B7MR29"/>
<keyword evidence="2" id="KW-0808">Transferase</keyword>
<protein>
    <submittedName>
        <fullName evidence="2">Class I SAM-dependent methyltransferase</fullName>
    </submittedName>
</protein>
<dbReference type="Proteomes" id="UP000263900">
    <property type="component" value="Chromosome"/>
</dbReference>
<gene>
    <name evidence="2" type="ORF">D3H65_24485</name>
</gene>
<dbReference type="Gene3D" id="3.40.50.150">
    <property type="entry name" value="Vaccinia Virus protein VP39"/>
    <property type="match status" value="1"/>
</dbReference>
<dbReference type="SUPFAM" id="SSF53335">
    <property type="entry name" value="S-adenosyl-L-methionine-dependent methyltransferases"/>
    <property type="match status" value="1"/>
</dbReference>
<dbReference type="GO" id="GO:0008168">
    <property type="term" value="F:methyltransferase activity"/>
    <property type="evidence" value="ECO:0007669"/>
    <property type="project" value="UniProtKB-KW"/>
</dbReference>
<dbReference type="GO" id="GO:0032259">
    <property type="term" value="P:methylation"/>
    <property type="evidence" value="ECO:0007669"/>
    <property type="project" value="UniProtKB-KW"/>
</dbReference>
<dbReference type="InterPro" id="IPR013217">
    <property type="entry name" value="Methyltransf_12"/>
</dbReference>
<keyword evidence="3" id="KW-1185">Reference proteome</keyword>
<dbReference type="KEGG" id="pseg:D3H65_24485"/>
<evidence type="ECO:0000259" key="1">
    <source>
        <dbReference type="Pfam" id="PF08242"/>
    </source>
</evidence>
<dbReference type="InterPro" id="IPR029063">
    <property type="entry name" value="SAM-dependent_MTases_sf"/>
</dbReference>
<dbReference type="OrthoDB" id="1524727at2"/>
<evidence type="ECO:0000313" key="3">
    <source>
        <dbReference type="Proteomes" id="UP000263900"/>
    </source>
</evidence>
<accession>A0A3B7MR29</accession>